<gene>
    <name evidence="3" type="ORF">JK636_19895</name>
</gene>
<proteinExistence type="predicted"/>
<feature type="domain" description="Type III secretion system flagellar brake protein YcgR PilZN" evidence="2">
    <location>
        <begin position="9"/>
        <end position="87"/>
    </location>
</feature>
<name>A0ABS1TFW8_9CLOT</name>
<evidence type="ECO:0000313" key="3">
    <source>
        <dbReference type="EMBL" id="MBL4937977.1"/>
    </source>
</evidence>
<keyword evidence="4" id="KW-1185">Reference proteome</keyword>
<dbReference type="RefSeq" id="WP_202750716.1">
    <property type="nucleotide sequence ID" value="NZ_JAESWC010000018.1"/>
</dbReference>
<dbReference type="Pfam" id="PF07238">
    <property type="entry name" value="PilZ"/>
    <property type="match status" value="1"/>
</dbReference>
<sequence>MAEDLKFTINNKVEISWDDGYYKSNIENVDDKFICISIPIKEGQYIPLRKFEQVEVIYYQGSDIYKFYTTVVDRKVDVIPIIVLAFPKEVFKVQRRKFVRVPIVCTMEYSKLENKTQNIVKAIMVDLSGGGMRIKLSNDQLSIGNLIKAYIPVGDDNVEVKGEVVRVEKDDPNKMNIYGINFLDLDDKNREKIIRFIFQIMRDQMKKGTTN</sequence>
<evidence type="ECO:0000313" key="4">
    <source>
        <dbReference type="Proteomes" id="UP000632377"/>
    </source>
</evidence>
<dbReference type="InterPro" id="IPR009926">
    <property type="entry name" value="T3SS_YcgR_PilZN"/>
</dbReference>
<comment type="caution">
    <text evidence="3">The sequence shown here is derived from an EMBL/GenBank/DDBJ whole genome shotgun (WGS) entry which is preliminary data.</text>
</comment>
<dbReference type="SUPFAM" id="SSF141371">
    <property type="entry name" value="PilZ domain-like"/>
    <property type="match status" value="1"/>
</dbReference>
<dbReference type="EMBL" id="JAESWC010000018">
    <property type="protein sequence ID" value="MBL4937977.1"/>
    <property type="molecule type" value="Genomic_DNA"/>
</dbReference>
<dbReference type="Pfam" id="PF12945">
    <property type="entry name" value="PilZNR"/>
    <property type="match status" value="1"/>
</dbReference>
<dbReference type="Gene3D" id="2.40.10.220">
    <property type="entry name" value="predicted glycosyltransferase like domains"/>
    <property type="match status" value="1"/>
</dbReference>
<evidence type="ECO:0000259" key="1">
    <source>
        <dbReference type="Pfam" id="PF07238"/>
    </source>
</evidence>
<dbReference type="Proteomes" id="UP000632377">
    <property type="component" value="Unassembled WGS sequence"/>
</dbReference>
<feature type="domain" description="PilZ" evidence="1">
    <location>
        <begin position="94"/>
        <end position="199"/>
    </location>
</feature>
<protein>
    <submittedName>
        <fullName evidence="3">PilZ domain-containing protein</fullName>
    </submittedName>
</protein>
<dbReference type="InterPro" id="IPR009875">
    <property type="entry name" value="PilZ_domain"/>
</dbReference>
<evidence type="ECO:0000259" key="2">
    <source>
        <dbReference type="Pfam" id="PF12945"/>
    </source>
</evidence>
<organism evidence="3 4">
    <name type="scientific">Clostridium rhizosphaerae</name>
    <dbReference type="NCBI Taxonomy" id="2803861"/>
    <lineage>
        <taxon>Bacteria</taxon>
        <taxon>Bacillati</taxon>
        <taxon>Bacillota</taxon>
        <taxon>Clostridia</taxon>
        <taxon>Eubacteriales</taxon>
        <taxon>Clostridiaceae</taxon>
        <taxon>Clostridium</taxon>
    </lineage>
</organism>
<reference evidence="3 4" key="1">
    <citation type="submission" date="2021-01" db="EMBL/GenBank/DDBJ databases">
        <title>Genome public.</title>
        <authorList>
            <person name="Liu C."/>
            <person name="Sun Q."/>
        </authorList>
    </citation>
    <scope>NUCLEOTIDE SEQUENCE [LARGE SCALE GENOMIC DNA]</scope>
    <source>
        <strain evidence="3 4">YIM B02515</strain>
    </source>
</reference>
<accession>A0ABS1TFW8</accession>